<reference evidence="2" key="1">
    <citation type="journal article" date="2024" name="Proc. Natl. Acad. Sci. U.S.A.">
        <title>Extraordinary preservation of gene collinearity over three hundred million years revealed in homosporous lycophytes.</title>
        <authorList>
            <person name="Li C."/>
            <person name="Wickell D."/>
            <person name="Kuo L.Y."/>
            <person name="Chen X."/>
            <person name="Nie B."/>
            <person name="Liao X."/>
            <person name="Peng D."/>
            <person name="Ji J."/>
            <person name="Jenkins J."/>
            <person name="Williams M."/>
            <person name="Shu S."/>
            <person name="Plott C."/>
            <person name="Barry K."/>
            <person name="Rajasekar S."/>
            <person name="Grimwood J."/>
            <person name="Han X."/>
            <person name="Sun S."/>
            <person name="Hou Z."/>
            <person name="He W."/>
            <person name="Dai G."/>
            <person name="Sun C."/>
            <person name="Schmutz J."/>
            <person name="Leebens-Mack J.H."/>
            <person name="Li F.W."/>
            <person name="Wang L."/>
        </authorList>
    </citation>
    <scope>NUCLEOTIDE SEQUENCE [LARGE SCALE GENOMIC DNA]</scope>
    <source>
        <strain evidence="2">cv. PW_Plant_1</strain>
    </source>
</reference>
<evidence type="ECO:0000313" key="2">
    <source>
        <dbReference type="Proteomes" id="UP001162992"/>
    </source>
</evidence>
<dbReference type="Proteomes" id="UP001162992">
    <property type="component" value="Chromosome 19"/>
</dbReference>
<sequence>MAAGLAANCIVKVLLLLGMSGCLRYRAMAKVYMALVEGDPVVAYDGHIPDFAATAVPPGKKVDPSSAQVQSYISHLTNRHDDILARTFGQHGEYRKLYSYHHTLNGFAVDITPAQVDLLVKAEGVRYIEQDCKVKKMTTHTPEFLRLTSHVWPLHGGPGNAGEGVIIGIVDTGINPFHPSFSSSSSDSYGPHVDFMGDCEIAPEFPRGSCNKKIIAARHFSAAASANGDFNASSLGNNSPYDTEGHGSHVASIAAGNYGVPVIVNGFDYGSASGMAPRARLAIYKALYSTEGYMADIIAAIDKAVEDGVDILSLSLGPSSPDEIPSSPFLEVFDVALLFAVKAGVFVAQAAGNSGPSQASIMSFSPWITTVGSGTTDRRFQESITLGSQHKVAGVGLSPATPGGVYTDYKMVFAADALINDTSSPSSDCILDPSTLDVSLLQDSILICTYPYDNSIIQDFLFENLEKTAKIVNAAGLVVVANPEEGPFDASGLFIFNISVILISDLGSSLALLEYYNASTLRDNNGKVLSFDAKGSIQDGRLAVYDREAPMVNAYSSRGPGVLDNGQTPADLLKPDILAPGELIWAAWNPVISGIDNFQGSDFAMISGTSMATPHIAGIAALIKQNNPSWSPAAITSAMVTTGATVDSRGMPIFAELSQDGSDLHPATPFDYGGGLVNASAAMDPGLIFDADFKSYINFLCSVPGIDPSSVHSATGRNCTNVLEWPSELNTPSITIANLVASRKVIRILTNVAATERYTASIIEPVGVFVSVNPSDFTIQEGGTQNISVSLTAVQADGNFHFGQLILTGVFGHRVQIPISVCTISAIPT</sequence>
<accession>A0ACC2ATZ9</accession>
<gene>
    <name evidence="1" type="ORF">O6H91_19G034600</name>
</gene>
<keyword evidence="2" id="KW-1185">Reference proteome</keyword>
<dbReference type="EMBL" id="CM055110">
    <property type="protein sequence ID" value="KAJ7521023.1"/>
    <property type="molecule type" value="Genomic_DNA"/>
</dbReference>
<comment type="caution">
    <text evidence="1">The sequence shown here is derived from an EMBL/GenBank/DDBJ whole genome shotgun (WGS) entry which is preliminary data.</text>
</comment>
<protein>
    <submittedName>
        <fullName evidence="1">Uncharacterized protein</fullName>
    </submittedName>
</protein>
<proteinExistence type="predicted"/>
<evidence type="ECO:0000313" key="1">
    <source>
        <dbReference type="EMBL" id="KAJ7521023.1"/>
    </source>
</evidence>
<name>A0ACC2ATZ9_DIPCM</name>
<organism evidence="1 2">
    <name type="scientific">Diphasiastrum complanatum</name>
    <name type="common">Issler's clubmoss</name>
    <name type="synonym">Lycopodium complanatum</name>
    <dbReference type="NCBI Taxonomy" id="34168"/>
    <lineage>
        <taxon>Eukaryota</taxon>
        <taxon>Viridiplantae</taxon>
        <taxon>Streptophyta</taxon>
        <taxon>Embryophyta</taxon>
        <taxon>Tracheophyta</taxon>
        <taxon>Lycopodiopsida</taxon>
        <taxon>Lycopodiales</taxon>
        <taxon>Lycopodiaceae</taxon>
        <taxon>Lycopodioideae</taxon>
        <taxon>Diphasiastrum</taxon>
    </lineage>
</organism>